<dbReference type="Proteomes" id="UP001596549">
    <property type="component" value="Unassembled WGS sequence"/>
</dbReference>
<sequence length="114" mass="12795">MKKWILSAIAAVLFFSVPVPLSAEEIPAANPPDYVEPAYAKWGRLAVFETGKRYPAWNIVDYLYVGKTSANADSDIQTFKLWLRKDGREMGVIVTITITKSGVLKRIAFRETSQ</sequence>
<keyword evidence="1" id="KW-0732">Signal</keyword>
<name>A0ABW2NPM0_9BACL</name>
<protein>
    <submittedName>
        <fullName evidence="2">DUF3889 domain-containing protein</fullName>
    </submittedName>
</protein>
<dbReference type="InterPro" id="IPR024987">
    <property type="entry name" value="DUF3889"/>
</dbReference>
<dbReference type="Gene3D" id="3.10.450.390">
    <property type="entry name" value="Protein of unknown function DUF3889"/>
    <property type="match status" value="1"/>
</dbReference>
<evidence type="ECO:0000313" key="2">
    <source>
        <dbReference type="EMBL" id="MFC7371143.1"/>
    </source>
</evidence>
<dbReference type="RefSeq" id="WP_379747428.1">
    <property type="nucleotide sequence ID" value="NZ_JBHTCP010000011.1"/>
</dbReference>
<gene>
    <name evidence="2" type="ORF">ACFQPF_05600</name>
</gene>
<dbReference type="EMBL" id="JBHTCP010000011">
    <property type="protein sequence ID" value="MFC7371143.1"/>
    <property type="molecule type" value="Genomic_DNA"/>
</dbReference>
<reference evidence="3" key="1">
    <citation type="journal article" date="2019" name="Int. J. Syst. Evol. Microbiol.">
        <title>The Global Catalogue of Microorganisms (GCM) 10K type strain sequencing project: providing services to taxonomists for standard genome sequencing and annotation.</title>
        <authorList>
            <consortium name="The Broad Institute Genomics Platform"/>
            <consortium name="The Broad Institute Genome Sequencing Center for Infectious Disease"/>
            <person name="Wu L."/>
            <person name="Ma J."/>
        </authorList>
    </citation>
    <scope>NUCLEOTIDE SEQUENCE [LARGE SCALE GENOMIC DNA]</scope>
    <source>
        <strain evidence="3">NBRC 106396</strain>
    </source>
</reference>
<evidence type="ECO:0000256" key="1">
    <source>
        <dbReference type="SAM" id="SignalP"/>
    </source>
</evidence>
<feature type="chain" id="PRO_5047108169" evidence="1">
    <location>
        <begin position="24"/>
        <end position="114"/>
    </location>
</feature>
<comment type="caution">
    <text evidence="2">The sequence shown here is derived from an EMBL/GenBank/DDBJ whole genome shotgun (WGS) entry which is preliminary data.</text>
</comment>
<accession>A0ABW2NPM0</accession>
<organism evidence="2 3">
    <name type="scientific">Fictibacillus iocasae</name>
    <dbReference type="NCBI Taxonomy" id="2715437"/>
    <lineage>
        <taxon>Bacteria</taxon>
        <taxon>Bacillati</taxon>
        <taxon>Bacillota</taxon>
        <taxon>Bacilli</taxon>
        <taxon>Bacillales</taxon>
        <taxon>Fictibacillaceae</taxon>
        <taxon>Fictibacillus</taxon>
    </lineage>
</organism>
<feature type="signal peptide" evidence="1">
    <location>
        <begin position="1"/>
        <end position="23"/>
    </location>
</feature>
<dbReference type="Pfam" id="PF13028">
    <property type="entry name" value="DUF3889"/>
    <property type="match status" value="1"/>
</dbReference>
<evidence type="ECO:0000313" key="3">
    <source>
        <dbReference type="Proteomes" id="UP001596549"/>
    </source>
</evidence>
<keyword evidence="3" id="KW-1185">Reference proteome</keyword>
<proteinExistence type="predicted"/>